<proteinExistence type="predicted"/>
<organism evidence="2 3">
    <name type="scientific">Tetranychus urticae</name>
    <name type="common">Two-spotted spider mite</name>
    <dbReference type="NCBI Taxonomy" id="32264"/>
    <lineage>
        <taxon>Eukaryota</taxon>
        <taxon>Metazoa</taxon>
        <taxon>Ecdysozoa</taxon>
        <taxon>Arthropoda</taxon>
        <taxon>Chelicerata</taxon>
        <taxon>Arachnida</taxon>
        <taxon>Acari</taxon>
        <taxon>Acariformes</taxon>
        <taxon>Trombidiformes</taxon>
        <taxon>Prostigmata</taxon>
        <taxon>Eleutherengona</taxon>
        <taxon>Raphignathae</taxon>
        <taxon>Tetranychoidea</taxon>
        <taxon>Tetranychidae</taxon>
        <taxon>Tetranychus</taxon>
    </lineage>
</organism>
<dbReference type="OrthoDB" id="8186134at2759"/>
<reference evidence="3" key="1">
    <citation type="submission" date="2011-08" db="EMBL/GenBank/DDBJ databases">
        <authorList>
            <person name="Rombauts S."/>
        </authorList>
    </citation>
    <scope>NUCLEOTIDE SEQUENCE</scope>
    <source>
        <strain evidence="3">London</strain>
    </source>
</reference>
<dbReference type="Gene3D" id="2.40.128.20">
    <property type="match status" value="1"/>
</dbReference>
<evidence type="ECO:0000313" key="2">
    <source>
        <dbReference type="EnsemblMetazoa" id="tetur01g01500.1"/>
    </source>
</evidence>
<dbReference type="PANTHER" id="PTHR10612">
    <property type="entry name" value="APOLIPOPROTEIN D"/>
    <property type="match status" value="1"/>
</dbReference>
<protein>
    <submittedName>
        <fullName evidence="2">Uncharacterized protein</fullName>
    </submittedName>
</protein>
<keyword evidence="3" id="KW-1185">Reference proteome</keyword>
<evidence type="ECO:0000256" key="1">
    <source>
        <dbReference type="SAM" id="SignalP"/>
    </source>
</evidence>
<dbReference type="GO" id="GO:0005737">
    <property type="term" value="C:cytoplasm"/>
    <property type="evidence" value="ECO:0007669"/>
    <property type="project" value="TreeGrafter"/>
</dbReference>
<dbReference type="AlphaFoldDB" id="T1JQ07"/>
<dbReference type="HOGENOM" id="CLU_1404094_0_0_1"/>
<accession>T1JQ07</accession>
<name>T1JQ07_TETUR</name>
<dbReference type="PANTHER" id="PTHR10612:SF34">
    <property type="entry name" value="APOLIPOPROTEIN D"/>
    <property type="match status" value="1"/>
</dbReference>
<gene>
    <name evidence="2" type="primary">107368188</name>
</gene>
<evidence type="ECO:0000313" key="3">
    <source>
        <dbReference type="Proteomes" id="UP000015104"/>
    </source>
</evidence>
<reference evidence="2" key="2">
    <citation type="submission" date="2015-06" db="UniProtKB">
        <authorList>
            <consortium name="EnsemblMetazoa"/>
        </authorList>
    </citation>
    <scope>IDENTIFICATION</scope>
</reference>
<dbReference type="KEGG" id="tut:107368188"/>
<dbReference type="GO" id="GO:0000302">
    <property type="term" value="P:response to reactive oxygen species"/>
    <property type="evidence" value="ECO:0007669"/>
    <property type="project" value="TreeGrafter"/>
</dbReference>
<dbReference type="EMBL" id="CAEY01000436">
    <property type="status" value="NOT_ANNOTATED_CDS"/>
    <property type="molecule type" value="Genomic_DNA"/>
</dbReference>
<feature type="signal peptide" evidence="1">
    <location>
        <begin position="1"/>
        <end position="19"/>
    </location>
</feature>
<dbReference type="Proteomes" id="UP000015104">
    <property type="component" value="Unassembled WGS sequence"/>
</dbReference>
<dbReference type="InterPro" id="IPR012674">
    <property type="entry name" value="Calycin"/>
</dbReference>
<keyword evidence="1" id="KW-0732">Signal</keyword>
<dbReference type="SUPFAM" id="SSF50814">
    <property type="entry name" value="Lipocalins"/>
    <property type="match status" value="1"/>
</dbReference>
<sequence>MKMYVFVLLLSVLVAVGQSTKIDGPCPIKIKQIETFDPNRYLGKWWDVYANSYGVCGSGYGCQLTYYRLYHEDIHAIPINWFTGPTYSNECSFVIYQTDYDVDPRLFYDGDDNSIYVLDTDYDSYAVEIGCANDDGVTHEERVVLRSRNMTMPDEVRDRLVKKVVEYGFAKPNLNAHNYTGCKDFTPTH</sequence>
<dbReference type="EnsemblMetazoa" id="tetur01g01500.1">
    <property type="protein sequence ID" value="tetur01g01500.1"/>
    <property type="gene ID" value="tetur01g01500"/>
</dbReference>
<dbReference type="GO" id="GO:0006629">
    <property type="term" value="P:lipid metabolic process"/>
    <property type="evidence" value="ECO:0007669"/>
    <property type="project" value="TreeGrafter"/>
</dbReference>
<feature type="chain" id="PRO_5004580510" evidence="1">
    <location>
        <begin position="20"/>
        <end position="189"/>
    </location>
</feature>